<evidence type="ECO:0000256" key="1">
    <source>
        <dbReference type="ARBA" id="ARBA00011079"/>
    </source>
</evidence>
<evidence type="ECO:0000256" key="3">
    <source>
        <dbReference type="ARBA" id="ARBA00022729"/>
    </source>
</evidence>
<evidence type="ECO:0000256" key="2">
    <source>
        <dbReference type="ARBA" id="ARBA00022670"/>
    </source>
</evidence>
<dbReference type="SUPFAM" id="SSF53474">
    <property type="entry name" value="alpha/beta-Hydrolases"/>
    <property type="match status" value="1"/>
</dbReference>
<dbReference type="GO" id="GO:0008239">
    <property type="term" value="F:dipeptidyl-peptidase activity"/>
    <property type="evidence" value="ECO:0007669"/>
    <property type="project" value="TreeGrafter"/>
</dbReference>
<evidence type="ECO:0000313" key="9">
    <source>
        <dbReference type="Proteomes" id="UP001148018"/>
    </source>
</evidence>
<dbReference type="GO" id="GO:0043535">
    <property type="term" value="P:regulation of blood vessel endothelial cell migration"/>
    <property type="evidence" value="ECO:0007669"/>
    <property type="project" value="TreeGrafter"/>
</dbReference>
<comment type="caution">
    <text evidence="8">The sequence shown here is derived from an EMBL/GenBank/DDBJ whole genome shotgun (WGS) entry which is preliminary data.</text>
</comment>
<evidence type="ECO:0000313" key="8">
    <source>
        <dbReference type="EMBL" id="KAJ3591178.1"/>
    </source>
</evidence>
<protein>
    <recommendedName>
        <fullName evidence="10">Lysosomal Pro-X carboxypeptidase</fullName>
    </recommendedName>
</protein>
<feature type="chain" id="PRO_5040371829" description="Lysosomal Pro-X carboxypeptidase" evidence="7">
    <location>
        <begin position="35"/>
        <end position="500"/>
    </location>
</feature>
<proteinExistence type="inferred from homology"/>
<feature type="compositionally biased region" description="Basic and acidic residues" evidence="6">
    <location>
        <begin position="460"/>
        <end position="472"/>
    </location>
</feature>
<evidence type="ECO:0000256" key="5">
    <source>
        <dbReference type="ARBA" id="ARBA00023180"/>
    </source>
</evidence>
<dbReference type="GO" id="GO:0060055">
    <property type="term" value="P:angiogenesis involved in wound healing"/>
    <property type="evidence" value="ECO:0007669"/>
    <property type="project" value="TreeGrafter"/>
</dbReference>
<dbReference type="GO" id="GO:0003085">
    <property type="term" value="P:negative regulation of systemic arterial blood pressure"/>
    <property type="evidence" value="ECO:0007669"/>
    <property type="project" value="TreeGrafter"/>
</dbReference>
<comment type="similarity">
    <text evidence="1">Belongs to the peptidase S28 family.</text>
</comment>
<keyword evidence="5" id="KW-0325">Glycoprotein</keyword>
<organism evidence="8 9">
    <name type="scientific">Muraenolepis orangiensis</name>
    <name type="common">Patagonian moray cod</name>
    <dbReference type="NCBI Taxonomy" id="630683"/>
    <lineage>
        <taxon>Eukaryota</taxon>
        <taxon>Metazoa</taxon>
        <taxon>Chordata</taxon>
        <taxon>Craniata</taxon>
        <taxon>Vertebrata</taxon>
        <taxon>Euteleostomi</taxon>
        <taxon>Actinopterygii</taxon>
        <taxon>Neopterygii</taxon>
        <taxon>Teleostei</taxon>
        <taxon>Neoteleostei</taxon>
        <taxon>Acanthomorphata</taxon>
        <taxon>Zeiogadaria</taxon>
        <taxon>Gadariae</taxon>
        <taxon>Gadiformes</taxon>
        <taxon>Muraenolepidoidei</taxon>
        <taxon>Muraenolepididae</taxon>
        <taxon>Muraenolepis</taxon>
    </lineage>
</organism>
<accession>A0A9Q0IAV5</accession>
<name>A0A9Q0IAV5_9TELE</name>
<reference evidence="8" key="1">
    <citation type="submission" date="2022-07" db="EMBL/GenBank/DDBJ databases">
        <title>Chromosome-level genome of Muraenolepis orangiensis.</title>
        <authorList>
            <person name="Kim J."/>
        </authorList>
    </citation>
    <scope>NUCLEOTIDE SEQUENCE</scope>
    <source>
        <strain evidence="8">KU_S4_2022</strain>
        <tissue evidence="8">Muscle</tissue>
    </source>
</reference>
<dbReference type="Proteomes" id="UP001148018">
    <property type="component" value="Unassembled WGS sequence"/>
</dbReference>
<evidence type="ECO:0000256" key="7">
    <source>
        <dbReference type="SAM" id="SignalP"/>
    </source>
</evidence>
<sequence length="500" mass="54944">MTTTTTATMQWSSRGSAVAVLLLLLLVSLRCLHALKPQLFTRGGASDDPSGHAVDYKTFYFNQKIDHFGFFENGTFKQRYLVADQHWRQEAGPILFYTGNEGDITWFCNNTGFMWQTAEELGAMLVFAEHRYYGESLPFGADSYSDSKHLNYLSSEQALADFAVLIRELKRSVPGASRSAVIAVGGSYGGMLAAWLRMKYPSVVVGRSWSAIDEVASTAEGLAWLSGTFGLCAPLKSPQDTVGFKEWLQETWVNLAMVDYPYEASFLQPLPPWPIQAVCKHLGFDSSVSTYRLLQGVSEAARVYYNHTGTSACLNTSSTATGSLGFLGWYYQACTEMVMPMCTDGVQDMFQPQAWDFQAFSDECQALFGVRPRASWAETQYGGKDLSAHSNIIFSNGGLDPWSGGGVTRNISDSVVAIVIPDGAHHLDLRYDNERDPPAVRAARALEVGYFKAWVRQAREGGGSRRRDRGGGGDEAGGAGGAETRPRSDRTASKRKVLLR</sequence>
<dbReference type="Pfam" id="PF05577">
    <property type="entry name" value="Peptidase_S28"/>
    <property type="match status" value="2"/>
</dbReference>
<evidence type="ECO:0008006" key="10">
    <source>
        <dbReference type="Google" id="ProtNLM"/>
    </source>
</evidence>
<keyword evidence="2" id="KW-0645">Protease</keyword>
<dbReference type="Gene3D" id="3.40.50.1820">
    <property type="entry name" value="alpha/beta hydrolase"/>
    <property type="match status" value="2"/>
</dbReference>
<feature type="region of interest" description="Disordered" evidence="6">
    <location>
        <begin position="460"/>
        <end position="500"/>
    </location>
</feature>
<dbReference type="OrthoDB" id="2130629at2759"/>
<dbReference type="GO" id="GO:0070008">
    <property type="term" value="F:serine-type exopeptidase activity"/>
    <property type="evidence" value="ECO:0007669"/>
    <property type="project" value="InterPro"/>
</dbReference>
<feature type="signal peptide" evidence="7">
    <location>
        <begin position="1"/>
        <end position="34"/>
    </location>
</feature>
<keyword evidence="9" id="KW-1185">Reference proteome</keyword>
<dbReference type="EMBL" id="JANIIK010000114">
    <property type="protein sequence ID" value="KAJ3591178.1"/>
    <property type="molecule type" value="Genomic_DNA"/>
</dbReference>
<dbReference type="InterPro" id="IPR008758">
    <property type="entry name" value="Peptidase_S28"/>
</dbReference>
<dbReference type="GO" id="GO:0006508">
    <property type="term" value="P:proteolysis"/>
    <property type="evidence" value="ECO:0007669"/>
    <property type="project" value="UniProtKB-KW"/>
</dbReference>
<gene>
    <name evidence="8" type="ORF">NHX12_009125</name>
</gene>
<keyword evidence="3 7" id="KW-0732">Signal</keyword>
<dbReference type="AlphaFoldDB" id="A0A9Q0IAV5"/>
<evidence type="ECO:0000256" key="6">
    <source>
        <dbReference type="SAM" id="MobiDB-lite"/>
    </source>
</evidence>
<evidence type="ECO:0000256" key="4">
    <source>
        <dbReference type="ARBA" id="ARBA00022801"/>
    </source>
</evidence>
<dbReference type="InterPro" id="IPR029058">
    <property type="entry name" value="AB_hydrolase_fold"/>
</dbReference>
<dbReference type="PANTHER" id="PTHR11010:SF38">
    <property type="entry name" value="LYSOSOMAL PRO-X CARBOXYPEPTIDASE"/>
    <property type="match status" value="1"/>
</dbReference>
<dbReference type="PANTHER" id="PTHR11010">
    <property type="entry name" value="PROTEASE S28 PRO-X CARBOXYPEPTIDASE-RELATED"/>
    <property type="match status" value="1"/>
</dbReference>
<keyword evidence="4" id="KW-0378">Hydrolase</keyword>